<evidence type="ECO:0000313" key="6">
    <source>
        <dbReference type="Proteomes" id="UP001499959"/>
    </source>
</evidence>
<evidence type="ECO:0000259" key="4">
    <source>
        <dbReference type="PROSITE" id="PS50240"/>
    </source>
</evidence>
<protein>
    <recommendedName>
        <fullName evidence="4">Peptidase S1 domain-containing protein</fullName>
    </recommendedName>
</protein>
<keyword evidence="6" id="KW-1185">Reference proteome</keyword>
<dbReference type="CDD" id="cd00190">
    <property type="entry name" value="Tryp_SPc"/>
    <property type="match status" value="1"/>
</dbReference>
<dbReference type="PRINTS" id="PR00722">
    <property type="entry name" value="CHYMOTRYPSIN"/>
</dbReference>
<dbReference type="Proteomes" id="UP001499959">
    <property type="component" value="Unassembled WGS sequence"/>
</dbReference>
<dbReference type="InterPro" id="IPR009003">
    <property type="entry name" value="Peptidase_S1_PA"/>
</dbReference>
<dbReference type="InterPro" id="IPR043504">
    <property type="entry name" value="Peptidase_S1_PA_chymotrypsin"/>
</dbReference>
<gene>
    <name evidence="5" type="ORF">GCM10023307_27970</name>
</gene>
<feature type="domain" description="Peptidase S1" evidence="4">
    <location>
        <begin position="84"/>
        <end position="312"/>
    </location>
</feature>
<dbReference type="PROSITE" id="PS00134">
    <property type="entry name" value="TRYPSIN_HIS"/>
    <property type="match status" value="1"/>
</dbReference>
<dbReference type="SMART" id="SM00020">
    <property type="entry name" value="Tryp_SPc"/>
    <property type="match status" value="1"/>
</dbReference>
<evidence type="ECO:0000256" key="2">
    <source>
        <dbReference type="RuleBase" id="RU363034"/>
    </source>
</evidence>
<organism evidence="5 6">
    <name type="scientific">Lysobacter hankyongensis</name>
    <dbReference type="NCBI Taxonomy" id="1176535"/>
    <lineage>
        <taxon>Bacteria</taxon>
        <taxon>Pseudomonadati</taxon>
        <taxon>Pseudomonadota</taxon>
        <taxon>Gammaproteobacteria</taxon>
        <taxon>Lysobacterales</taxon>
        <taxon>Lysobacteraceae</taxon>
        <taxon>Lysobacter</taxon>
    </lineage>
</organism>
<keyword evidence="2" id="KW-0378">Hydrolase</keyword>
<sequence length="313" mass="32967">MEEDMRTIEHTPSIRTASRRGTMRAALALVALAAAFVQAPAMAQEAGKNWMREYVQLRVAERNLEAMPADLTEEDIDRILMPKIVGGSVAGAADNPFQVALLTKSVANNFDAQFCGGTLYKANYVVTAAHCSDFVTASQVQVLTGTRNLDGTGVRRNVTRIVIHPSWNSGTFDNDVAVWQLSTSATGIPLASLATADPAVGTALLATGWGALTEGGSFPINLRKVSLPLVSRTNCNDSNSYGGQITVNMLCAGRDSGGIDTCQGDSGGPLARGSVLTGIVSWGQGCARPNLFGVYTRVSQATIRNFITGIAGL</sequence>
<dbReference type="Pfam" id="PF00089">
    <property type="entry name" value="Trypsin"/>
    <property type="match status" value="1"/>
</dbReference>
<keyword evidence="2" id="KW-0720">Serine protease</keyword>
<dbReference type="Gene3D" id="2.40.10.10">
    <property type="entry name" value="Trypsin-like serine proteases"/>
    <property type="match status" value="1"/>
</dbReference>
<dbReference type="InterPro" id="IPR001254">
    <property type="entry name" value="Trypsin_dom"/>
</dbReference>
<proteinExistence type="predicted"/>
<evidence type="ECO:0000313" key="5">
    <source>
        <dbReference type="EMBL" id="GAA4800003.1"/>
    </source>
</evidence>
<keyword evidence="3" id="KW-0732">Signal</keyword>
<dbReference type="PROSITE" id="PS50240">
    <property type="entry name" value="TRYPSIN_DOM"/>
    <property type="match status" value="1"/>
</dbReference>
<dbReference type="InterPro" id="IPR018114">
    <property type="entry name" value="TRYPSIN_HIS"/>
</dbReference>
<name>A0ABP9BTQ5_9GAMM</name>
<dbReference type="PROSITE" id="PS00135">
    <property type="entry name" value="TRYPSIN_SER"/>
    <property type="match status" value="1"/>
</dbReference>
<dbReference type="PANTHER" id="PTHR24252">
    <property type="entry name" value="ACROSIN-RELATED"/>
    <property type="match status" value="1"/>
</dbReference>
<keyword evidence="1" id="KW-1015">Disulfide bond</keyword>
<evidence type="ECO:0000256" key="1">
    <source>
        <dbReference type="ARBA" id="ARBA00023157"/>
    </source>
</evidence>
<accession>A0ABP9BTQ5</accession>
<dbReference type="SUPFAM" id="SSF50494">
    <property type="entry name" value="Trypsin-like serine proteases"/>
    <property type="match status" value="1"/>
</dbReference>
<dbReference type="EMBL" id="BAABJE010000014">
    <property type="protein sequence ID" value="GAA4800003.1"/>
    <property type="molecule type" value="Genomic_DNA"/>
</dbReference>
<dbReference type="PANTHER" id="PTHR24252:SF7">
    <property type="entry name" value="HYALIN"/>
    <property type="match status" value="1"/>
</dbReference>
<reference evidence="6" key="1">
    <citation type="journal article" date="2019" name="Int. J. Syst. Evol. Microbiol.">
        <title>The Global Catalogue of Microorganisms (GCM) 10K type strain sequencing project: providing services to taxonomists for standard genome sequencing and annotation.</title>
        <authorList>
            <consortium name="The Broad Institute Genomics Platform"/>
            <consortium name="The Broad Institute Genome Sequencing Center for Infectious Disease"/>
            <person name="Wu L."/>
            <person name="Ma J."/>
        </authorList>
    </citation>
    <scope>NUCLEOTIDE SEQUENCE [LARGE SCALE GENOMIC DNA]</scope>
    <source>
        <strain evidence="6">JCM 18204</strain>
    </source>
</reference>
<comment type="caution">
    <text evidence="5">The sequence shown here is derived from an EMBL/GenBank/DDBJ whole genome shotgun (WGS) entry which is preliminary data.</text>
</comment>
<dbReference type="InterPro" id="IPR001314">
    <property type="entry name" value="Peptidase_S1A"/>
</dbReference>
<evidence type="ECO:0000256" key="3">
    <source>
        <dbReference type="SAM" id="SignalP"/>
    </source>
</evidence>
<keyword evidence="2" id="KW-0645">Protease</keyword>
<feature type="chain" id="PRO_5045825544" description="Peptidase S1 domain-containing protein" evidence="3">
    <location>
        <begin position="44"/>
        <end position="313"/>
    </location>
</feature>
<feature type="signal peptide" evidence="3">
    <location>
        <begin position="1"/>
        <end position="43"/>
    </location>
</feature>
<dbReference type="InterPro" id="IPR033116">
    <property type="entry name" value="TRYPSIN_SER"/>
</dbReference>